<evidence type="ECO:0000256" key="1">
    <source>
        <dbReference type="ARBA" id="ARBA00004496"/>
    </source>
</evidence>
<dbReference type="InterPro" id="IPR006070">
    <property type="entry name" value="Sua5-like_dom"/>
</dbReference>
<dbReference type="EC" id="2.7.7.87" evidence="9"/>
<comment type="catalytic activity">
    <reaction evidence="8 9">
        <text>L-threonine + hydrogencarbonate + ATP = L-threonylcarbamoyladenylate + diphosphate + H2O</text>
        <dbReference type="Rhea" id="RHEA:36407"/>
        <dbReference type="ChEBI" id="CHEBI:15377"/>
        <dbReference type="ChEBI" id="CHEBI:17544"/>
        <dbReference type="ChEBI" id="CHEBI:30616"/>
        <dbReference type="ChEBI" id="CHEBI:33019"/>
        <dbReference type="ChEBI" id="CHEBI:57926"/>
        <dbReference type="ChEBI" id="CHEBI:73682"/>
        <dbReference type="EC" id="2.7.7.87"/>
    </reaction>
</comment>
<gene>
    <name evidence="9" type="primary">tsaC</name>
    <name evidence="11" type="ORF">C3942_06290</name>
</gene>
<keyword evidence="7 9" id="KW-0067">ATP-binding</keyword>
<dbReference type="GO" id="GO:0005737">
    <property type="term" value="C:cytoplasm"/>
    <property type="evidence" value="ECO:0007669"/>
    <property type="project" value="UniProtKB-SubCell"/>
</dbReference>
<organism evidence="11 12">
    <name type="scientific">Solimonas fluminis</name>
    <dbReference type="NCBI Taxonomy" id="2086571"/>
    <lineage>
        <taxon>Bacteria</taxon>
        <taxon>Pseudomonadati</taxon>
        <taxon>Pseudomonadota</taxon>
        <taxon>Gammaproteobacteria</taxon>
        <taxon>Nevskiales</taxon>
        <taxon>Nevskiaceae</taxon>
        <taxon>Solimonas</taxon>
    </lineage>
</organism>
<comment type="function">
    <text evidence="9">Required for the formation of a threonylcarbamoyl group on adenosine at position 37 (t(6)A37) in tRNAs that read codons beginning with adenine. Catalyzes the conversion of L-threonine, HCO(3)(-)/CO(2) and ATP to give threonylcarbamoyl-AMP (TC-AMP) as the acyladenylate intermediate, with the release of diphosphate.</text>
</comment>
<protein>
    <recommendedName>
        <fullName evidence="9">Threonylcarbamoyl-AMP synthase</fullName>
        <shortName evidence="9">TC-AMP synthase</shortName>
        <ecNumber evidence="9">2.7.7.87</ecNumber>
    </recommendedName>
    <alternativeName>
        <fullName evidence="9">L-threonylcarbamoyladenylate synthase</fullName>
    </alternativeName>
    <alternativeName>
        <fullName evidence="9">t(6)A37 threonylcarbamoyladenosine biosynthesis protein TsaC</fullName>
    </alternativeName>
    <alternativeName>
        <fullName evidence="9">tRNA threonylcarbamoyladenosine biosynthesis protein TsaC</fullName>
    </alternativeName>
</protein>
<dbReference type="Pfam" id="PF01300">
    <property type="entry name" value="Sua5_yciO_yrdC"/>
    <property type="match status" value="1"/>
</dbReference>
<dbReference type="GO" id="GO:0003725">
    <property type="term" value="F:double-stranded RNA binding"/>
    <property type="evidence" value="ECO:0007669"/>
    <property type="project" value="InterPro"/>
</dbReference>
<evidence type="ECO:0000256" key="5">
    <source>
        <dbReference type="ARBA" id="ARBA00022695"/>
    </source>
</evidence>
<evidence type="ECO:0000256" key="2">
    <source>
        <dbReference type="ARBA" id="ARBA00022490"/>
    </source>
</evidence>
<evidence type="ECO:0000256" key="4">
    <source>
        <dbReference type="ARBA" id="ARBA00022694"/>
    </source>
</evidence>
<dbReference type="InterPro" id="IPR023535">
    <property type="entry name" value="TC-AMP_synthase"/>
</dbReference>
<dbReference type="EMBL" id="PSNW01000002">
    <property type="protein sequence ID" value="PPE75321.1"/>
    <property type="molecule type" value="Genomic_DNA"/>
</dbReference>
<dbReference type="GO" id="GO:0005524">
    <property type="term" value="F:ATP binding"/>
    <property type="evidence" value="ECO:0007669"/>
    <property type="project" value="UniProtKB-UniRule"/>
</dbReference>
<evidence type="ECO:0000256" key="3">
    <source>
        <dbReference type="ARBA" id="ARBA00022679"/>
    </source>
</evidence>
<dbReference type="InterPro" id="IPR050156">
    <property type="entry name" value="TC-AMP_synthase_SUA5"/>
</dbReference>
<dbReference type="NCBIfam" id="TIGR00057">
    <property type="entry name" value="L-threonylcarbamoyladenylate synthase"/>
    <property type="match status" value="1"/>
</dbReference>
<evidence type="ECO:0000256" key="6">
    <source>
        <dbReference type="ARBA" id="ARBA00022741"/>
    </source>
</evidence>
<feature type="domain" description="YrdC-like" evidence="10">
    <location>
        <begin position="6"/>
        <end position="187"/>
    </location>
</feature>
<evidence type="ECO:0000259" key="10">
    <source>
        <dbReference type="PROSITE" id="PS51163"/>
    </source>
</evidence>
<dbReference type="GO" id="GO:0000049">
    <property type="term" value="F:tRNA binding"/>
    <property type="evidence" value="ECO:0007669"/>
    <property type="project" value="TreeGrafter"/>
</dbReference>
<dbReference type="OrthoDB" id="9814580at2"/>
<comment type="subcellular location">
    <subcellularLocation>
        <location evidence="1 9">Cytoplasm</location>
    </subcellularLocation>
</comment>
<dbReference type="PROSITE" id="PS51163">
    <property type="entry name" value="YRDC"/>
    <property type="match status" value="1"/>
</dbReference>
<evidence type="ECO:0000313" key="11">
    <source>
        <dbReference type="EMBL" id="PPE75321.1"/>
    </source>
</evidence>
<dbReference type="GO" id="GO:0002949">
    <property type="term" value="P:tRNA threonylcarbamoyladenosine modification"/>
    <property type="evidence" value="ECO:0007669"/>
    <property type="project" value="UniProtKB-UniRule"/>
</dbReference>
<dbReference type="Proteomes" id="UP000238220">
    <property type="component" value="Unassembled WGS sequence"/>
</dbReference>
<dbReference type="FunFam" id="3.90.870.10:FF:000004">
    <property type="entry name" value="Threonylcarbamoyl-AMP synthase"/>
    <property type="match status" value="1"/>
</dbReference>
<dbReference type="HAMAP" id="MF_01852">
    <property type="entry name" value="TsaC"/>
    <property type="match status" value="1"/>
</dbReference>
<proteinExistence type="inferred from homology"/>
<keyword evidence="6 9" id="KW-0547">Nucleotide-binding</keyword>
<dbReference type="PANTHER" id="PTHR17490">
    <property type="entry name" value="SUA5"/>
    <property type="match status" value="1"/>
</dbReference>
<dbReference type="GO" id="GO:0061710">
    <property type="term" value="F:L-threonylcarbamoyladenylate synthase"/>
    <property type="evidence" value="ECO:0007669"/>
    <property type="project" value="UniProtKB-EC"/>
</dbReference>
<dbReference type="Gene3D" id="3.90.870.10">
    <property type="entry name" value="DHBP synthase"/>
    <property type="match status" value="1"/>
</dbReference>
<evidence type="ECO:0000256" key="9">
    <source>
        <dbReference type="HAMAP-Rule" id="MF_01852"/>
    </source>
</evidence>
<dbReference type="AlphaFoldDB" id="A0A2S5TK35"/>
<dbReference type="SUPFAM" id="SSF55821">
    <property type="entry name" value="YrdC/RibB"/>
    <property type="match status" value="1"/>
</dbReference>
<evidence type="ECO:0000256" key="8">
    <source>
        <dbReference type="ARBA" id="ARBA00048366"/>
    </source>
</evidence>
<name>A0A2S5TK35_9GAMM</name>
<keyword evidence="4 9" id="KW-0819">tRNA processing</keyword>
<evidence type="ECO:0000256" key="7">
    <source>
        <dbReference type="ARBA" id="ARBA00022840"/>
    </source>
</evidence>
<keyword evidence="5 9" id="KW-0548">Nucleotidyltransferase</keyword>
<dbReference type="InterPro" id="IPR017945">
    <property type="entry name" value="DHBP_synth_RibB-like_a/b_dom"/>
</dbReference>
<dbReference type="GO" id="GO:0006450">
    <property type="term" value="P:regulation of translational fidelity"/>
    <property type="evidence" value="ECO:0007669"/>
    <property type="project" value="TreeGrafter"/>
</dbReference>
<sequence length="187" mass="20133">MPDVAPLRLKAAVRALQRGGVIAYPTEAVWGLGCEPQDERAVMRLLALKGRPWEKGVILIASRFEQVEPYVQVPSNNALKRATATWPGPATWVFPATDHTPMWISGDHDGVAVRVSSHPAVVALCEAYGGPIVSTSANPAGRAPALTVAQVRLYFGNEIDFLMPGALGHLAKPTTIRDVTTGHILRR</sequence>
<comment type="caution">
    <text evidence="11">The sequence shown here is derived from an EMBL/GenBank/DDBJ whole genome shotgun (WGS) entry which is preliminary data.</text>
</comment>
<evidence type="ECO:0000313" key="12">
    <source>
        <dbReference type="Proteomes" id="UP000238220"/>
    </source>
</evidence>
<keyword evidence="12" id="KW-1185">Reference proteome</keyword>
<keyword evidence="2 9" id="KW-0963">Cytoplasm</keyword>
<dbReference type="PANTHER" id="PTHR17490:SF18">
    <property type="entry name" value="THREONYLCARBAMOYL-AMP SYNTHASE"/>
    <property type="match status" value="1"/>
</dbReference>
<accession>A0A2S5TK35</accession>
<keyword evidence="3 9" id="KW-0808">Transferase</keyword>
<reference evidence="11 12" key="1">
    <citation type="submission" date="2018-02" db="EMBL/GenBank/DDBJ databases">
        <title>Genome sequencing of Solimonas sp. HR-BB.</title>
        <authorList>
            <person name="Lee Y."/>
            <person name="Jeon C.O."/>
        </authorList>
    </citation>
    <scope>NUCLEOTIDE SEQUENCE [LARGE SCALE GENOMIC DNA]</scope>
    <source>
        <strain evidence="11 12">HR-BB</strain>
    </source>
</reference>
<comment type="similarity">
    <text evidence="9">Belongs to the SUA5 family. TsaC subfamily.</text>
</comment>